<dbReference type="EMBL" id="AMZH03007934">
    <property type="protein sequence ID" value="RRT60091.1"/>
    <property type="molecule type" value="Genomic_DNA"/>
</dbReference>
<comment type="caution">
    <text evidence="2">The sequence shown here is derived from an EMBL/GenBank/DDBJ whole genome shotgun (WGS) entry which is preliminary data.</text>
</comment>
<reference evidence="2 3" key="1">
    <citation type="journal article" date="2014" name="Agronomy (Basel)">
        <title>A Draft Genome Sequence for Ensete ventricosum, the Drought-Tolerant Tree Against Hunger.</title>
        <authorList>
            <person name="Harrison J."/>
            <person name="Moore K.A."/>
            <person name="Paszkiewicz K."/>
            <person name="Jones T."/>
            <person name="Grant M."/>
            <person name="Ambacheew D."/>
            <person name="Muzemil S."/>
            <person name="Studholme D.J."/>
        </authorList>
    </citation>
    <scope>NUCLEOTIDE SEQUENCE [LARGE SCALE GENOMIC DNA]</scope>
</reference>
<sequence length="54" mass="6004">MMMAWRFHQLVLSRVLAVVVLRCGSPVEAGRRGRLLARTTAIAADQFLPGHNET</sequence>
<dbReference type="AlphaFoldDB" id="A0A426Z808"/>
<keyword evidence="1" id="KW-0732">Signal</keyword>
<gene>
    <name evidence="2" type="ORF">B296_00031672</name>
</gene>
<evidence type="ECO:0000256" key="1">
    <source>
        <dbReference type="SAM" id="SignalP"/>
    </source>
</evidence>
<protein>
    <recommendedName>
        <fullName evidence="4">Secreted protein</fullName>
    </recommendedName>
</protein>
<evidence type="ECO:0008006" key="4">
    <source>
        <dbReference type="Google" id="ProtNLM"/>
    </source>
</evidence>
<dbReference type="Proteomes" id="UP000287651">
    <property type="component" value="Unassembled WGS sequence"/>
</dbReference>
<organism evidence="2 3">
    <name type="scientific">Ensete ventricosum</name>
    <name type="common">Abyssinian banana</name>
    <name type="synonym">Musa ensete</name>
    <dbReference type="NCBI Taxonomy" id="4639"/>
    <lineage>
        <taxon>Eukaryota</taxon>
        <taxon>Viridiplantae</taxon>
        <taxon>Streptophyta</taxon>
        <taxon>Embryophyta</taxon>
        <taxon>Tracheophyta</taxon>
        <taxon>Spermatophyta</taxon>
        <taxon>Magnoliopsida</taxon>
        <taxon>Liliopsida</taxon>
        <taxon>Zingiberales</taxon>
        <taxon>Musaceae</taxon>
        <taxon>Ensete</taxon>
    </lineage>
</organism>
<proteinExistence type="predicted"/>
<feature type="signal peptide" evidence="1">
    <location>
        <begin position="1"/>
        <end position="17"/>
    </location>
</feature>
<evidence type="ECO:0000313" key="3">
    <source>
        <dbReference type="Proteomes" id="UP000287651"/>
    </source>
</evidence>
<evidence type="ECO:0000313" key="2">
    <source>
        <dbReference type="EMBL" id="RRT60091.1"/>
    </source>
</evidence>
<accession>A0A426Z808</accession>
<feature type="chain" id="PRO_5019351976" description="Secreted protein" evidence="1">
    <location>
        <begin position="18"/>
        <end position="54"/>
    </location>
</feature>
<name>A0A426Z808_ENSVE</name>